<keyword evidence="2" id="KW-0813">Transport</keyword>
<gene>
    <name evidence="10" type="ORF">SAMN04488011_11134</name>
</gene>
<organism evidence="10 11">
    <name type="scientific">Palleronia pelagia</name>
    <dbReference type="NCBI Taxonomy" id="387096"/>
    <lineage>
        <taxon>Bacteria</taxon>
        <taxon>Pseudomonadati</taxon>
        <taxon>Pseudomonadota</taxon>
        <taxon>Alphaproteobacteria</taxon>
        <taxon>Rhodobacterales</taxon>
        <taxon>Roseobacteraceae</taxon>
        <taxon>Palleronia</taxon>
    </lineage>
</organism>
<feature type="transmembrane region" description="Helical" evidence="9">
    <location>
        <begin position="319"/>
        <end position="340"/>
    </location>
</feature>
<evidence type="ECO:0000256" key="2">
    <source>
        <dbReference type="ARBA" id="ARBA00022448"/>
    </source>
</evidence>
<feature type="transmembrane region" description="Helical" evidence="9">
    <location>
        <begin position="49"/>
        <end position="67"/>
    </location>
</feature>
<accession>A0A1H8LPB6</accession>
<dbReference type="OrthoDB" id="7984363at2"/>
<evidence type="ECO:0000313" key="10">
    <source>
        <dbReference type="EMBL" id="SEO06982.1"/>
    </source>
</evidence>
<feature type="transmembrane region" description="Helical" evidence="9">
    <location>
        <begin position="79"/>
        <end position="101"/>
    </location>
</feature>
<comment type="subcellular location">
    <subcellularLocation>
        <location evidence="1">Cell inner membrane</location>
        <topology evidence="1">Multi-pass membrane protein</topology>
    </subcellularLocation>
</comment>
<keyword evidence="4" id="KW-0997">Cell inner membrane</keyword>
<proteinExistence type="inferred from homology"/>
<dbReference type="RefSeq" id="WP_091846701.1">
    <property type="nucleotide sequence ID" value="NZ_FOCM01000011.1"/>
</dbReference>
<keyword evidence="6 9" id="KW-1133">Transmembrane helix</keyword>
<dbReference type="EMBL" id="FOCM01000011">
    <property type="protein sequence ID" value="SEO06982.1"/>
    <property type="molecule type" value="Genomic_DNA"/>
</dbReference>
<feature type="transmembrane region" description="Helical" evidence="9">
    <location>
        <begin position="162"/>
        <end position="187"/>
    </location>
</feature>
<dbReference type="Pfam" id="PF04143">
    <property type="entry name" value="Sulf_transp"/>
    <property type="match status" value="1"/>
</dbReference>
<evidence type="ECO:0000256" key="9">
    <source>
        <dbReference type="SAM" id="Phobius"/>
    </source>
</evidence>
<evidence type="ECO:0000313" key="11">
    <source>
        <dbReference type="Proteomes" id="UP000199372"/>
    </source>
</evidence>
<evidence type="ECO:0000256" key="1">
    <source>
        <dbReference type="ARBA" id="ARBA00004429"/>
    </source>
</evidence>
<feature type="transmembrane region" description="Helical" evidence="9">
    <location>
        <begin position="254"/>
        <end position="273"/>
    </location>
</feature>
<feature type="transmembrane region" description="Helical" evidence="9">
    <location>
        <begin position="122"/>
        <end position="142"/>
    </location>
</feature>
<sequence length="353" mass="35872">MIDTIGEPGLAALMGLGGGIVLGLAARLGRFCTLGAIEDQIYGGSSARLRMWGVAIAVAVLASFALIGTGRFDPMSSFYIAQSFSLPAAILGGLVFGYGMAMSGNCGFGALARLGGGELRSFVIVLVMGISAYFTLAGPLSHFRVALFDRPAASEPQGFAQILGGVTGVSPVAIGLVAGLMILALTLRGARGAGMNMAQVGWGALVGLVIASAWAGTQWLATAGFDGLPVVSHTFSAPVGETILYAMTSSGSRLSFGIGSVCGIVFGAAIGSLANSRFRWEACDDPRELRRQIFGAALMGWGAVTAAGCSIGQGLSAFSLLAVSAPLTLGAIYIGTAIGLRQVIEGWPLRQPG</sequence>
<feature type="transmembrane region" description="Helical" evidence="9">
    <location>
        <begin position="12"/>
        <end position="37"/>
    </location>
</feature>
<feature type="transmembrane region" description="Helical" evidence="9">
    <location>
        <begin position="199"/>
        <end position="221"/>
    </location>
</feature>
<evidence type="ECO:0000256" key="8">
    <source>
        <dbReference type="ARBA" id="ARBA00035655"/>
    </source>
</evidence>
<reference evidence="11" key="1">
    <citation type="submission" date="2016-10" db="EMBL/GenBank/DDBJ databases">
        <authorList>
            <person name="Varghese N."/>
            <person name="Submissions S."/>
        </authorList>
    </citation>
    <scope>NUCLEOTIDE SEQUENCE [LARGE SCALE GENOMIC DNA]</scope>
    <source>
        <strain evidence="11">DSM 26893</strain>
    </source>
</reference>
<dbReference type="Proteomes" id="UP000199372">
    <property type="component" value="Unassembled WGS sequence"/>
</dbReference>
<dbReference type="AlphaFoldDB" id="A0A1H8LPB6"/>
<evidence type="ECO:0000256" key="4">
    <source>
        <dbReference type="ARBA" id="ARBA00022519"/>
    </source>
</evidence>
<dbReference type="PANTHER" id="PTHR30574:SF1">
    <property type="entry name" value="SULPHUR TRANSPORT DOMAIN-CONTAINING PROTEIN"/>
    <property type="match status" value="1"/>
</dbReference>
<dbReference type="GO" id="GO:0005886">
    <property type="term" value="C:plasma membrane"/>
    <property type="evidence" value="ECO:0007669"/>
    <property type="project" value="UniProtKB-SubCell"/>
</dbReference>
<evidence type="ECO:0000256" key="6">
    <source>
        <dbReference type="ARBA" id="ARBA00022989"/>
    </source>
</evidence>
<feature type="transmembrane region" description="Helical" evidence="9">
    <location>
        <begin position="293"/>
        <end position="313"/>
    </location>
</feature>
<keyword evidence="11" id="KW-1185">Reference proteome</keyword>
<keyword evidence="5 9" id="KW-0812">Transmembrane</keyword>
<dbReference type="InterPro" id="IPR007272">
    <property type="entry name" value="Sulf_transp_TsuA/YedE"/>
</dbReference>
<name>A0A1H8LPB6_9RHOB</name>
<dbReference type="PANTHER" id="PTHR30574">
    <property type="entry name" value="INNER MEMBRANE PROTEIN YEDE"/>
    <property type="match status" value="1"/>
</dbReference>
<protein>
    <submittedName>
        <fullName evidence="10">Uncharacterized protein</fullName>
    </submittedName>
</protein>
<keyword evidence="7 9" id="KW-0472">Membrane</keyword>
<keyword evidence="3" id="KW-1003">Cell membrane</keyword>
<evidence type="ECO:0000256" key="3">
    <source>
        <dbReference type="ARBA" id="ARBA00022475"/>
    </source>
</evidence>
<evidence type="ECO:0000256" key="5">
    <source>
        <dbReference type="ARBA" id="ARBA00022692"/>
    </source>
</evidence>
<comment type="similarity">
    <text evidence="8">Belongs to the TsuA/YedE (TC 9.B.102) family.</text>
</comment>
<evidence type="ECO:0000256" key="7">
    <source>
        <dbReference type="ARBA" id="ARBA00023136"/>
    </source>
</evidence>